<evidence type="ECO:0000256" key="5">
    <source>
        <dbReference type="ARBA" id="ARBA00022598"/>
    </source>
</evidence>
<proteinExistence type="inferred from homology"/>
<keyword evidence="5" id="KW-0436">Ligase</keyword>
<sequence length="360" mass="40435">MSLRNLSTSTFSHQARCKTPVVPNTSIKILSSIQSFRQWRRKQVFDHRTVGFVPTMGALHEGHLSLIRMAARRNAAVVVSIYVNPSQFGVNEDLDSYPKNFDKDIQLLKELDNDIASDGSNFGKIAAIFAPTTSEMYPDKCFSQEIEGKGSFVNIKPLDELLEGTSRPTFFRGVATICTKLFNIVTPDTVYFGQKDIQQTIIIKKMVKDFCINTEVVVGETQREPDGLALSSRNQYLGTRRREVAKVLINSLRLVQQEYLRGSRTRDNLLQPALAFMGKIKDEQEQLGEMGVRFSLDYLSLVDPETLEEVEQVTENKGAIICGAIKMLPLDNPDPKEYLGVANGPMVRLIDNLILTPIKE</sequence>
<dbReference type="Gene3D" id="3.40.50.620">
    <property type="entry name" value="HUPs"/>
    <property type="match status" value="1"/>
</dbReference>
<evidence type="ECO:0000313" key="13">
    <source>
        <dbReference type="Proteomes" id="UP000237438"/>
    </source>
</evidence>
<organism evidence="12 13">
    <name type="scientific">Erysiphe pulchra</name>
    <dbReference type="NCBI Taxonomy" id="225359"/>
    <lineage>
        <taxon>Eukaryota</taxon>
        <taxon>Fungi</taxon>
        <taxon>Dikarya</taxon>
        <taxon>Ascomycota</taxon>
        <taxon>Pezizomycotina</taxon>
        <taxon>Leotiomycetes</taxon>
        <taxon>Erysiphales</taxon>
        <taxon>Erysiphaceae</taxon>
        <taxon>Erysiphe</taxon>
    </lineage>
</organism>
<keyword evidence="13" id="KW-1185">Reference proteome</keyword>
<dbReference type="HAMAP" id="MF_00158">
    <property type="entry name" value="PanC"/>
    <property type="match status" value="1"/>
</dbReference>
<keyword evidence="7" id="KW-0547">Nucleotide-binding</keyword>
<evidence type="ECO:0000256" key="3">
    <source>
        <dbReference type="ARBA" id="ARBA00012219"/>
    </source>
</evidence>
<dbReference type="PANTHER" id="PTHR21299:SF1">
    <property type="entry name" value="PANTOATE--BETA-ALANINE LIGASE"/>
    <property type="match status" value="1"/>
</dbReference>
<evidence type="ECO:0000256" key="2">
    <source>
        <dbReference type="ARBA" id="ARBA00009256"/>
    </source>
</evidence>
<gene>
    <name evidence="12" type="ORF">EPUL_000081</name>
</gene>
<evidence type="ECO:0000256" key="1">
    <source>
        <dbReference type="ARBA" id="ARBA00004990"/>
    </source>
</evidence>
<evidence type="ECO:0000256" key="11">
    <source>
        <dbReference type="ARBA" id="ARBA00048258"/>
    </source>
</evidence>
<dbReference type="NCBIfam" id="TIGR00018">
    <property type="entry name" value="panC"/>
    <property type="match status" value="1"/>
</dbReference>
<evidence type="ECO:0000256" key="6">
    <source>
        <dbReference type="ARBA" id="ARBA00022655"/>
    </source>
</evidence>
<dbReference type="STRING" id="225359.A0A2S4Q1Z2"/>
<dbReference type="AlphaFoldDB" id="A0A2S4Q1Z2"/>
<comment type="pathway">
    <text evidence="1">Cofactor biosynthesis; (R)-pantothenate biosynthesis; (R)-pantothenate from (R)-pantoate and beta-alanine: step 1/1.</text>
</comment>
<dbReference type="EMBL" id="PEDP01000012">
    <property type="protein sequence ID" value="POS88289.1"/>
    <property type="molecule type" value="Genomic_DNA"/>
</dbReference>
<protein>
    <recommendedName>
        <fullName evidence="4">Pantoate--beta-alanine ligase</fullName>
        <ecNumber evidence="3">6.3.2.1</ecNumber>
    </recommendedName>
    <alternativeName>
        <fullName evidence="10">Pantoate-activating enzyme</fullName>
    </alternativeName>
    <alternativeName>
        <fullName evidence="9">Pantothenate synthetase</fullName>
    </alternativeName>
</protein>
<dbReference type="GO" id="GO:0005524">
    <property type="term" value="F:ATP binding"/>
    <property type="evidence" value="ECO:0007669"/>
    <property type="project" value="UniProtKB-KW"/>
</dbReference>
<dbReference type="GO" id="GO:0015940">
    <property type="term" value="P:pantothenate biosynthetic process"/>
    <property type="evidence" value="ECO:0007669"/>
    <property type="project" value="UniProtKB-UniPathway"/>
</dbReference>
<dbReference type="InterPro" id="IPR042176">
    <property type="entry name" value="Pantoate_ligase_C"/>
</dbReference>
<comment type="caution">
    <text evidence="12">The sequence shown here is derived from an EMBL/GenBank/DDBJ whole genome shotgun (WGS) entry which is preliminary data.</text>
</comment>
<dbReference type="PANTHER" id="PTHR21299">
    <property type="entry name" value="CYTIDYLATE KINASE/PANTOATE-BETA-ALANINE LIGASE"/>
    <property type="match status" value="1"/>
</dbReference>
<evidence type="ECO:0000256" key="8">
    <source>
        <dbReference type="ARBA" id="ARBA00022840"/>
    </source>
</evidence>
<evidence type="ECO:0000313" key="12">
    <source>
        <dbReference type="EMBL" id="POS88289.1"/>
    </source>
</evidence>
<evidence type="ECO:0000256" key="9">
    <source>
        <dbReference type="ARBA" id="ARBA00029902"/>
    </source>
</evidence>
<dbReference type="Gene3D" id="3.30.1300.10">
    <property type="entry name" value="Pantoate-beta-alanine ligase, C-terminal domain"/>
    <property type="match status" value="1"/>
</dbReference>
<keyword evidence="8" id="KW-0067">ATP-binding</keyword>
<dbReference type="SUPFAM" id="SSF52374">
    <property type="entry name" value="Nucleotidylyl transferase"/>
    <property type="match status" value="1"/>
</dbReference>
<reference evidence="12 13" key="1">
    <citation type="submission" date="2017-10" db="EMBL/GenBank/DDBJ databases">
        <title>Development of genomic resources for the powdery mildew, Erysiphe pulchra.</title>
        <authorList>
            <person name="Wadl P.A."/>
            <person name="Mack B.M."/>
            <person name="Moore G."/>
            <person name="Beltz S.B."/>
        </authorList>
    </citation>
    <scope>NUCLEOTIDE SEQUENCE [LARGE SCALE GENOMIC DNA]</scope>
    <source>
        <strain evidence="12">Cflorida</strain>
    </source>
</reference>
<keyword evidence="6" id="KW-0566">Pantothenate biosynthesis</keyword>
<comment type="catalytic activity">
    <reaction evidence="11">
        <text>(R)-pantoate + beta-alanine + ATP = (R)-pantothenate + AMP + diphosphate + H(+)</text>
        <dbReference type="Rhea" id="RHEA:10912"/>
        <dbReference type="ChEBI" id="CHEBI:15378"/>
        <dbReference type="ChEBI" id="CHEBI:15980"/>
        <dbReference type="ChEBI" id="CHEBI:29032"/>
        <dbReference type="ChEBI" id="CHEBI:30616"/>
        <dbReference type="ChEBI" id="CHEBI:33019"/>
        <dbReference type="ChEBI" id="CHEBI:57966"/>
        <dbReference type="ChEBI" id="CHEBI:456215"/>
        <dbReference type="EC" id="6.3.2.1"/>
    </reaction>
</comment>
<dbReference type="UniPathway" id="UPA00028">
    <property type="reaction ID" value="UER00005"/>
</dbReference>
<name>A0A2S4Q1Z2_9PEZI</name>
<dbReference type="InterPro" id="IPR003721">
    <property type="entry name" value="Pantoate_ligase"/>
</dbReference>
<evidence type="ECO:0000256" key="10">
    <source>
        <dbReference type="ARBA" id="ARBA00032806"/>
    </source>
</evidence>
<evidence type="ECO:0000256" key="4">
    <source>
        <dbReference type="ARBA" id="ARBA00015647"/>
    </source>
</evidence>
<dbReference type="FunFam" id="3.40.50.620:FF:000013">
    <property type="entry name" value="Pantothenate synthetase"/>
    <property type="match status" value="1"/>
</dbReference>
<comment type="similarity">
    <text evidence="2">Belongs to the pantothenate synthetase family.</text>
</comment>
<dbReference type="GO" id="GO:0004592">
    <property type="term" value="F:pantoate-beta-alanine ligase activity"/>
    <property type="evidence" value="ECO:0007669"/>
    <property type="project" value="UniProtKB-EC"/>
</dbReference>
<dbReference type="InterPro" id="IPR014729">
    <property type="entry name" value="Rossmann-like_a/b/a_fold"/>
</dbReference>
<dbReference type="Pfam" id="PF02569">
    <property type="entry name" value="Pantoate_ligase"/>
    <property type="match status" value="1"/>
</dbReference>
<dbReference type="OrthoDB" id="2020436at2759"/>
<dbReference type="EC" id="6.3.2.1" evidence="3"/>
<dbReference type="Proteomes" id="UP000237438">
    <property type="component" value="Unassembled WGS sequence"/>
</dbReference>
<evidence type="ECO:0000256" key="7">
    <source>
        <dbReference type="ARBA" id="ARBA00022741"/>
    </source>
</evidence>
<accession>A0A2S4Q1Z2</accession>
<dbReference type="CDD" id="cd00560">
    <property type="entry name" value="PanC"/>
    <property type="match status" value="1"/>
</dbReference>